<feature type="domain" description="HTH tetR-type" evidence="3">
    <location>
        <begin position="14"/>
        <end position="74"/>
    </location>
</feature>
<reference evidence="5" key="1">
    <citation type="journal article" date="2019" name="Int. J. Syst. Evol. Microbiol.">
        <title>The Global Catalogue of Microorganisms (GCM) 10K type strain sequencing project: providing services to taxonomists for standard genome sequencing and annotation.</title>
        <authorList>
            <consortium name="The Broad Institute Genomics Platform"/>
            <consortium name="The Broad Institute Genome Sequencing Center for Infectious Disease"/>
            <person name="Wu L."/>
            <person name="Ma J."/>
        </authorList>
    </citation>
    <scope>NUCLEOTIDE SEQUENCE [LARGE SCALE GENOMIC DNA]</scope>
    <source>
        <strain evidence="5">DFY41</strain>
    </source>
</reference>
<dbReference type="InterPro" id="IPR009057">
    <property type="entry name" value="Homeodomain-like_sf"/>
</dbReference>
<accession>A0ABW0BI71</accession>
<organism evidence="4 5">
    <name type="scientific">Nocardioides taihuensis</name>
    <dbReference type="NCBI Taxonomy" id="1835606"/>
    <lineage>
        <taxon>Bacteria</taxon>
        <taxon>Bacillati</taxon>
        <taxon>Actinomycetota</taxon>
        <taxon>Actinomycetes</taxon>
        <taxon>Propionibacteriales</taxon>
        <taxon>Nocardioidaceae</taxon>
        <taxon>Nocardioides</taxon>
    </lineage>
</organism>
<feature type="DNA-binding region" description="H-T-H motif" evidence="2">
    <location>
        <begin position="37"/>
        <end position="56"/>
    </location>
</feature>
<dbReference type="EMBL" id="JBHSKD010000008">
    <property type="protein sequence ID" value="MFC5176682.1"/>
    <property type="molecule type" value="Genomic_DNA"/>
</dbReference>
<dbReference type="InterPro" id="IPR036271">
    <property type="entry name" value="Tet_transcr_reg_TetR-rel_C_sf"/>
</dbReference>
<protein>
    <submittedName>
        <fullName evidence="4">TetR family transcriptional regulator</fullName>
    </submittedName>
</protein>
<name>A0ABW0BI71_9ACTN</name>
<dbReference type="InterPro" id="IPR041678">
    <property type="entry name" value="TetR_C_16"/>
</dbReference>
<dbReference type="PANTHER" id="PTHR30055">
    <property type="entry name" value="HTH-TYPE TRANSCRIPTIONAL REGULATOR RUTR"/>
    <property type="match status" value="1"/>
</dbReference>
<dbReference type="SUPFAM" id="SSF48498">
    <property type="entry name" value="Tetracyclin repressor-like, C-terminal domain"/>
    <property type="match status" value="1"/>
</dbReference>
<dbReference type="Pfam" id="PF17920">
    <property type="entry name" value="TetR_C_16"/>
    <property type="match status" value="1"/>
</dbReference>
<dbReference type="RefSeq" id="WP_378589168.1">
    <property type="nucleotide sequence ID" value="NZ_JBHSKD010000008.1"/>
</dbReference>
<dbReference type="Gene3D" id="1.10.10.60">
    <property type="entry name" value="Homeodomain-like"/>
    <property type="match status" value="1"/>
</dbReference>
<dbReference type="PROSITE" id="PS50977">
    <property type="entry name" value="HTH_TETR_2"/>
    <property type="match status" value="1"/>
</dbReference>
<dbReference type="Proteomes" id="UP001596087">
    <property type="component" value="Unassembled WGS sequence"/>
</dbReference>
<evidence type="ECO:0000256" key="1">
    <source>
        <dbReference type="ARBA" id="ARBA00023125"/>
    </source>
</evidence>
<sequence length="197" mass="20817">MPGTARRGRRPGAPDTRADILEAARALFAEQGFRRTTIRAVAGAAGVDPALVHHYFGSKEDLFVAALALPVDPRQVIGAALAGGADGAGERLVRAFLSVWDDPAYRPHLLGLVRGVLEPEGHRLLSEGFLPAVVLPAVDALGVDQPERRMALVASQVAGLILLRYVLEAEPLASMEPDAVAAVIGPTIQGYLERPLP</sequence>
<evidence type="ECO:0000256" key="2">
    <source>
        <dbReference type="PROSITE-ProRule" id="PRU00335"/>
    </source>
</evidence>
<evidence type="ECO:0000313" key="4">
    <source>
        <dbReference type="EMBL" id="MFC5176682.1"/>
    </source>
</evidence>
<evidence type="ECO:0000313" key="5">
    <source>
        <dbReference type="Proteomes" id="UP001596087"/>
    </source>
</evidence>
<dbReference type="SUPFAM" id="SSF46689">
    <property type="entry name" value="Homeodomain-like"/>
    <property type="match status" value="1"/>
</dbReference>
<dbReference type="PRINTS" id="PR00455">
    <property type="entry name" value="HTHTETR"/>
</dbReference>
<proteinExistence type="predicted"/>
<dbReference type="Pfam" id="PF00440">
    <property type="entry name" value="TetR_N"/>
    <property type="match status" value="1"/>
</dbReference>
<keyword evidence="5" id="KW-1185">Reference proteome</keyword>
<keyword evidence="1 2" id="KW-0238">DNA-binding</keyword>
<dbReference type="Gene3D" id="1.10.357.10">
    <property type="entry name" value="Tetracycline Repressor, domain 2"/>
    <property type="match status" value="1"/>
</dbReference>
<evidence type="ECO:0000259" key="3">
    <source>
        <dbReference type="PROSITE" id="PS50977"/>
    </source>
</evidence>
<dbReference type="InterPro" id="IPR050109">
    <property type="entry name" value="HTH-type_TetR-like_transc_reg"/>
</dbReference>
<comment type="caution">
    <text evidence="4">The sequence shown here is derived from an EMBL/GenBank/DDBJ whole genome shotgun (WGS) entry which is preliminary data.</text>
</comment>
<gene>
    <name evidence="4" type="ORF">ACFPGP_08355</name>
</gene>
<dbReference type="InterPro" id="IPR001647">
    <property type="entry name" value="HTH_TetR"/>
</dbReference>
<dbReference type="PANTHER" id="PTHR30055:SF235">
    <property type="entry name" value="TRANSCRIPTIONAL REGULATORY PROTEIN"/>
    <property type="match status" value="1"/>
</dbReference>